<evidence type="ECO:0000313" key="1">
    <source>
        <dbReference type="EMBL" id="KAJ2985468.1"/>
    </source>
</evidence>
<sequence>MGAESDDAVGGPQVNGNCNDNYDYGYAYEGESGSSLGSSASVTGPWTASSLARAEEEFDRFLANMQRRNAGEGGEDRGGTEKCGEDDERSGDSGVAGVGGRDCQRSHRRGSENT</sequence>
<keyword evidence="2" id="KW-1185">Reference proteome</keyword>
<proteinExistence type="predicted"/>
<evidence type="ECO:0000313" key="2">
    <source>
        <dbReference type="Proteomes" id="UP001143856"/>
    </source>
</evidence>
<protein>
    <submittedName>
        <fullName evidence="1">Uncharacterized protein</fullName>
    </submittedName>
</protein>
<accession>A0ACC1P1R6</accession>
<gene>
    <name evidence="1" type="ORF">NUW58_g5514</name>
</gene>
<reference evidence="1" key="1">
    <citation type="submission" date="2022-10" db="EMBL/GenBank/DDBJ databases">
        <title>Genome Sequence of Xylaria curta.</title>
        <authorList>
            <person name="Buettner E."/>
        </authorList>
    </citation>
    <scope>NUCLEOTIDE SEQUENCE</scope>
    <source>
        <strain evidence="1">Babe10</strain>
    </source>
</reference>
<dbReference type="Proteomes" id="UP001143856">
    <property type="component" value="Unassembled WGS sequence"/>
</dbReference>
<organism evidence="1 2">
    <name type="scientific">Xylaria curta</name>
    <dbReference type="NCBI Taxonomy" id="42375"/>
    <lineage>
        <taxon>Eukaryota</taxon>
        <taxon>Fungi</taxon>
        <taxon>Dikarya</taxon>
        <taxon>Ascomycota</taxon>
        <taxon>Pezizomycotina</taxon>
        <taxon>Sordariomycetes</taxon>
        <taxon>Xylariomycetidae</taxon>
        <taxon>Xylariales</taxon>
        <taxon>Xylariaceae</taxon>
        <taxon>Xylaria</taxon>
    </lineage>
</organism>
<comment type="caution">
    <text evidence="1">The sequence shown here is derived from an EMBL/GenBank/DDBJ whole genome shotgun (WGS) entry which is preliminary data.</text>
</comment>
<dbReference type="EMBL" id="JAPDGR010001098">
    <property type="protein sequence ID" value="KAJ2985468.1"/>
    <property type="molecule type" value="Genomic_DNA"/>
</dbReference>
<name>A0ACC1P1R6_9PEZI</name>